<evidence type="ECO:0000313" key="2">
    <source>
        <dbReference type="Proteomes" id="UP000004633"/>
    </source>
</evidence>
<sequence>MEGKMGLFDGFRGGEESQLMSIHNAIKAELDRHEWNYEESEASEEGQTETYFYMRNELENDEPVTVVIAIREHADADGFIKIKIYDIGYLADESDRAELLNKINEWNAGYRYVKFCLDRDEDVVADIDLPLDLHKGQFRPENVMSMMALGMHIVENIFDDLMELCVRGHRPRTQE</sequence>
<protein>
    <recommendedName>
        <fullName evidence="3">Bacterial sensory transduction regulator</fullName>
    </recommendedName>
</protein>
<organism evidence="1 2">
    <name type="scientific">Selenomonas artemidis F0399</name>
    <dbReference type="NCBI Taxonomy" id="749551"/>
    <lineage>
        <taxon>Bacteria</taxon>
        <taxon>Bacillati</taxon>
        <taxon>Bacillota</taxon>
        <taxon>Negativicutes</taxon>
        <taxon>Selenomonadales</taxon>
        <taxon>Selenomonadaceae</taxon>
        <taxon>Selenomonas</taxon>
    </lineage>
</organism>
<evidence type="ECO:0000313" key="1">
    <source>
        <dbReference type="EMBL" id="EFW29026.1"/>
    </source>
</evidence>
<proteinExistence type="predicted"/>
<dbReference type="STRING" id="749551.HMPREF9555_01835"/>
<accession>E7N492</accession>
<dbReference type="HOGENOM" id="CLU_1642547_0_0_9"/>
<evidence type="ECO:0008006" key="3">
    <source>
        <dbReference type="Google" id="ProtNLM"/>
    </source>
</evidence>
<dbReference type="Pfam" id="PF10722">
    <property type="entry name" value="YbjN"/>
    <property type="match status" value="1"/>
</dbReference>
<reference evidence="1 2" key="1">
    <citation type="submission" date="2010-08" db="EMBL/GenBank/DDBJ databases">
        <authorList>
            <person name="Weinstock G."/>
            <person name="Sodergren E."/>
            <person name="Clifton S."/>
            <person name="Fulton L."/>
            <person name="Fulton B."/>
            <person name="Courtney L."/>
            <person name="Fronick C."/>
            <person name="Harrison M."/>
            <person name="Strong C."/>
            <person name="Farmer C."/>
            <person name="Delahaunty K."/>
            <person name="Markovic C."/>
            <person name="Hall O."/>
            <person name="Minx P."/>
            <person name="Tomlinson C."/>
            <person name="Mitreva M."/>
            <person name="Hou S."/>
            <person name="Chen J."/>
            <person name="Wollam A."/>
            <person name="Pepin K.H."/>
            <person name="Johnson M."/>
            <person name="Bhonagiri V."/>
            <person name="Zhang X."/>
            <person name="Suruliraj S."/>
            <person name="Warren W."/>
            <person name="Chinwalla A."/>
            <person name="Mardis E.R."/>
            <person name="Wilson R.K."/>
        </authorList>
    </citation>
    <scope>NUCLEOTIDE SEQUENCE [LARGE SCALE GENOMIC DNA]</scope>
    <source>
        <strain evidence="1 2">F0399</strain>
    </source>
</reference>
<dbReference type="InterPro" id="IPR019660">
    <property type="entry name" value="Put_sensory_transdc_reg_YbjN"/>
</dbReference>
<dbReference type="AlphaFoldDB" id="E7N492"/>
<dbReference type="Proteomes" id="UP000004633">
    <property type="component" value="Unassembled WGS sequence"/>
</dbReference>
<dbReference type="EMBL" id="AECV01000047">
    <property type="protein sequence ID" value="EFW29026.1"/>
    <property type="molecule type" value="Genomic_DNA"/>
</dbReference>
<comment type="caution">
    <text evidence="1">The sequence shown here is derived from an EMBL/GenBank/DDBJ whole genome shotgun (WGS) entry which is preliminary data.</text>
</comment>
<gene>
    <name evidence="1" type="ORF">HMPREF9555_01835</name>
</gene>
<dbReference type="RefSeq" id="WP_009350484.1">
    <property type="nucleotide sequence ID" value="NZ_GL638151.1"/>
</dbReference>
<name>E7N492_9FIRM</name>
<keyword evidence="2" id="KW-1185">Reference proteome</keyword>